<protein>
    <submittedName>
        <fullName evidence="1">Uncharacterized protein</fullName>
    </submittedName>
</protein>
<dbReference type="Proteomes" id="UP000256690">
    <property type="component" value="Unassembled WGS sequence"/>
</dbReference>
<proteinExistence type="predicted"/>
<evidence type="ECO:0000313" key="2">
    <source>
        <dbReference type="Proteomes" id="UP000256690"/>
    </source>
</evidence>
<gene>
    <name evidence="1" type="ORF">DSM5745_02708</name>
</gene>
<dbReference type="RefSeq" id="XP_026605590.1">
    <property type="nucleotide sequence ID" value="XM_026744724.1"/>
</dbReference>
<evidence type="ECO:0000313" key="1">
    <source>
        <dbReference type="EMBL" id="RDW86066.1"/>
    </source>
</evidence>
<comment type="caution">
    <text evidence="1">The sequence shown here is derived from an EMBL/GenBank/DDBJ whole genome shotgun (WGS) entry which is preliminary data.</text>
</comment>
<dbReference type="GeneID" id="38113078"/>
<dbReference type="EMBL" id="PVWQ01000003">
    <property type="protein sequence ID" value="RDW86066.1"/>
    <property type="molecule type" value="Genomic_DNA"/>
</dbReference>
<accession>A0A3D8SIF1</accession>
<reference evidence="1 2" key="1">
    <citation type="journal article" date="2018" name="IMA Fungus">
        <title>IMA Genome-F 9: Draft genome sequence of Annulohypoxylon stygium, Aspergillus mulundensis, Berkeleyomyces basicola (syn. Thielaviopsis basicola), Ceratocystis smalleyi, two Cercospora beticola strains, Coleophoma cylindrospora, Fusarium fracticaudum, Phialophora cf. hyalina, and Morchella septimelata.</title>
        <authorList>
            <person name="Wingfield B.D."/>
            <person name="Bills G.F."/>
            <person name="Dong Y."/>
            <person name="Huang W."/>
            <person name="Nel W.J."/>
            <person name="Swalarsk-Parry B.S."/>
            <person name="Vaghefi N."/>
            <person name="Wilken P.M."/>
            <person name="An Z."/>
            <person name="de Beer Z.W."/>
            <person name="De Vos L."/>
            <person name="Chen L."/>
            <person name="Duong T.A."/>
            <person name="Gao Y."/>
            <person name="Hammerbacher A."/>
            <person name="Kikkert J.R."/>
            <person name="Li Y."/>
            <person name="Li H."/>
            <person name="Li K."/>
            <person name="Li Q."/>
            <person name="Liu X."/>
            <person name="Ma X."/>
            <person name="Naidoo K."/>
            <person name="Pethybridge S.J."/>
            <person name="Sun J."/>
            <person name="Steenkamp E.T."/>
            <person name="van der Nest M.A."/>
            <person name="van Wyk S."/>
            <person name="Wingfield M.J."/>
            <person name="Xiong C."/>
            <person name="Yue Q."/>
            <person name="Zhang X."/>
        </authorList>
    </citation>
    <scope>NUCLEOTIDE SEQUENCE [LARGE SCALE GENOMIC DNA]</scope>
    <source>
        <strain evidence="1 2">DSM 5745</strain>
    </source>
</reference>
<keyword evidence="2" id="KW-1185">Reference proteome</keyword>
<organism evidence="1 2">
    <name type="scientific">Aspergillus mulundensis</name>
    <dbReference type="NCBI Taxonomy" id="1810919"/>
    <lineage>
        <taxon>Eukaryota</taxon>
        <taxon>Fungi</taxon>
        <taxon>Dikarya</taxon>
        <taxon>Ascomycota</taxon>
        <taxon>Pezizomycotina</taxon>
        <taxon>Eurotiomycetes</taxon>
        <taxon>Eurotiomycetidae</taxon>
        <taxon>Eurotiales</taxon>
        <taxon>Aspergillaceae</taxon>
        <taxon>Aspergillus</taxon>
        <taxon>Aspergillus subgen. Nidulantes</taxon>
    </lineage>
</organism>
<name>A0A3D8SIF1_9EURO</name>
<dbReference type="AlphaFoldDB" id="A0A3D8SIF1"/>
<sequence>MPRTCSSPETLCEKCRPIYKKLQKHKLPKQLTPDVIFPLSEVYPFVLKQEFPANCSVEISEEFVNQISDAIKAWCKERYDIYDVDKLRISFNATDTTDKRDKPITHFALMVDAPESMILTAQDIGKIFSFMPRKYRERWSYVSFEEFDDCMTYHRLKFFYYMVR</sequence>